<dbReference type="AlphaFoldDB" id="A0A2K3YGL5"/>
<gene>
    <name evidence="1" type="ORF">CD122_10755</name>
</gene>
<dbReference type="EMBL" id="PPRF01000104">
    <property type="protein sequence ID" value="PNZ24747.1"/>
    <property type="molecule type" value="Genomic_DNA"/>
</dbReference>
<reference evidence="1 2" key="1">
    <citation type="submission" date="2017-08" db="EMBL/GenBank/DDBJ databases">
        <title>Draft genome sequences of 64 type strains of genus Staph aureus.</title>
        <authorList>
            <person name="Cole K."/>
            <person name="Golubchik T."/>
            <person name="Russell J."/>
            <person name="Foster D."/>
            <person name="Llewelyn M."/>
            <person name="Wilson D."/>
            <person name="Crook D."/>
            <person name="Paul J."/>
        </authorList>
    </citation>
    <scope>NUCLEOTIDE SEQUENCE [LARGE SCALE GENOMIC DNA]</scope>
    <source>
        <strain evidence="1 2">DSM 21968</strain>
    </source>
</reference>
<organism evidence="1 2">
    <name type="scientific">Staphylococcus rostri</name>
    <dbReference type="NCBI Taxonomy" id="522262"/>
    <lineage>
        <taxon>Bacteria</taxon>
        <taxon>Bacillati</taxon>
        <taxon>Bacillota</taxon>
        <taxon>Bacilli</taxon>
        <taxon>Bacillales</taxon>
        <taxon>Staphylococcaceae</taxon>
        <taxon>Staphylococcus</taxon>
    </lineage>
</organism>
<proteinExistence type="predicted"/>
<dbReference type="OrthoDB" id="2413856at2"/>
<keyword evidence="2" id="KW-1185">Reference proteome</keyword>
<evidence type="ECO:0000313" key="2">
    <source>
        <dbReference type="Proteomes" id="UP000242752"/>
    </source>
</evidence>
<evidence type="ECO:0000313" key="1">
    <source>
        <dbReference type="EMBL" id="PNZ24747.1"/>
    </source>
</evidence>
<accession>A0A2K3YGL5</accession>
<sequence length="84" mass="9587">MEVIQPQNCANAPKQATLLSYVILDMTEDAMDQTYILSHGKLASIFGYATKGDKNYKISYFAEFQSHKRDSTIKHIEKMVELNL</sequence>
<dbReference type="RefSeq" id="WP_103358956.1">
    <property type="nucleotide sequence ID" value="NZ_CP113107.1"/>
</dbReference>
<dbReference type="Proteomes" id="UP000242752">
    <property type="component" value="Unassembled WGS sequence"/>
</dbReference>
<name>A0A2K3YGL5_9STAP</name>
<protein>
    <submittedName>
        <fullName evidence="1">Uncharacterized protein</fullName>
    </submittedName>
</protein>
<comment type="caution">
    <text evidence="1">The sequence shown here is derived from an EMBL/GenBank/DDBJ whole genome shotgun (WGS) entry which is preliminary data.</text>
</comment>